<reference evidence="1 2" key="1">
    <citation type="journal article" date="2018" name="New Phytol.">
        <title>Phylogenomics of Endogonaceae and evolution of mycorrhizas within Mucoromycota.</title>
        <authorList>
            <person name="Chang Y."/>
            <person name="Desiro A."/>
            <person name="Na H."/>
            <person name="Sandor L."/>
            <person name="Lipzen A."/>
            <person name="Clum A."/>
            <person name="Barry K."/>
            <person name="Grigoriev I.V."/>
            <person name="Martin F.M."/>
            <person name="Stajich J.E."/>
            <person name="Smith M.E."/>
            <person name="Bonito G."/>
            <person name="Spatafora J.W."/>
        </authorList>
    </citation>
    <scope>NUCLEOTIDE SEQUENCE [LARGE SCALE GENOMIC DNA]</scope>
    <source>
        <strain evidence="1 2">AD002</strain>
    </source>
</reference>
<evidence type="ECO:0000313" key="2">
    <source>
        <dbReference type="Proteomes" id="UP000274822"/>
    </source>
</evidence>
<gene>
    <name evidence="1" type="ORF">BC938DRAFT_476675</name>
</gene>
<keyword evidence="2" id="KW-1185">Reference proteome</keyword>
<name>A0A433QZ14_9FUNG</name>
<dbReference type="AlphaFoldDB" id="A0A433QZ14"/>
<protein>
    <submittedName>
        <fullName evidence="1">Uncharacterized protein</fullName>
    </submittedName>
</protein>
<dbReference type="EMBL" id="RBNJ01000246">
    <property type="protein sequence ID" value="RUS35030.1"/>
    <property type="molecule type" value="Genomic_DNA"/>
</dbReference>
<sequence length="137" mass="15811">MPSQTFSPEYYKDVKDNLRCSIEFCKPTVDASVSSTPENTTTTDPQARYRDGRVIRSLKFAHVEGMEFYARQDSNADDLHTHSKPQMSTIPAANIHFYYENGSTISFNQESLLFFNLYYYVELNHGGMEQEFKITLP</sequence>
<comment type="caution">
    <text evidence="1">The sequence shown here is derived from an EMBL/GenBank/DDBJ whole genome shotgun (WGS) entry which is preliminary data.</text>
</comment>
<evidence type="ECO:0000313" key="1">
    <source>
        <dbReference type="EMBL" id="RUS35030.1"/>
    </source>
</evidence>
<organism evidence="1 2">
    <name type="scientific">Jimgerdemannia flammicorona</name>
    <dbReference type="NCBI Taxonomy" id="994334"/>
    <lineage>
        <taxon>Eukaryota</taxon>
        <taxon>Fungi</taxon>
        <taxon>Fungi incertae sedis</taxon>
        <taxon>Mucoromycota</taxon>
        <taxon>Mucoromycotina</taxon>
        <taxon>Endogonomycetes</taxon>
        <taxon>Endogonales</taxon>
        <taxon>Endogonaceae</taxon>
        <taxon>Jimgerdemannia</taxon>
    </lineage>
</organism>
<accession>A0A433QZ14</accession>
<proteinExistence type="predicted"/>
<dbReference type="Proteomes" id="UP000274822">
    <property type="component" value="Unassembled WGS sequence"/>
</dbReference>